<organism evidence="2 3">
    <name type="scientific">Rheinheimera phage vB_RspM_Barba2A</name>
    <dbReference type="NCBI Taxonomy" id="2565679"/>
    <lineage>
        <taxon>Viruses</taxon>
        <taxon>Duplodnaviria</taxon>
        <taxon>Heunggongvirae</taxon>
        <taxon>Uroviricota</taxon>
        <taxon>Caudoviricetes</taxon>
        <taxon>Barbavirus</taxon>
        <taxon>Barbavirus barba18A</taxon>
    </lineage>
</organism>
<sequence>MAYPDFDPLWAIEDTYLDGVTPNKIRPDEPLRNYGYLPDAEPTAQELNWQLNNVYQQLAELKTIALGAYETPVNELKIIVGDNRNPATIYGYGTWVPFAQGRTLIGAGTGTDTNGVQRSYSEGSTGGTYEEVISKSQLPAHEHSYEDSYLFEAAGSVSGVPTTNKKNVGFINGGFGSGDTDADNNTLVFRNNTTGSVGGNQPTNNVQPYVAVFIWRRTA</sequence>
<dbReference type="Proteomes" id="UP000302738">
    <property type="component" value="Segment"/>
</dbReference>
<dbReference type="EMBL" id="MK719703">
    <property type="protein sequence ID" value="QCQ58241.1"/>
    <property type="molecule type" value="Genomic_DNA"/>
</dbReference>
<accession>A0A4P8MVX0</accession>
<gene>
    <name evidence="2" type="ORF">Barba2A_gp118</name>
</gene>
<evidence type="ECO:0000259" key="1">
    <source>
        <dbReference type="Pfam" id="PF21939"/>
    </source>
</evidence>
<reference evidence="2 3" key="1">
    <citation type="submission" date="2019-03" db="EMBL/GenBank/DDBJ databases">
        <title>Genomic and seasonal variations among aquatic phages infecting the Baltic Sea Gammaproteobacteria Rheinheimera sp. bal341.</title>
        <authorList>
            <person name="Nilsson E."/>
            <person name="Li K."/>
            <person name="Fridlund J."/>
            <person name="Sulcius S."/>
            <person name="Bunse C."/>
            <person name="Karlsson C.M.G."/>
            <person name="Lindh M."/>
            <person name="Lundin D."/>
            <person name="Pinhassi J."/>
            <person name="Holmfeldt K."/>
        </authorList>
    </citation>
    <scope>NUCLEOTIDE SEQUENCE [LARGE SCALE GENOMIC DNA]</scope>
</reference>
<proteinExistence type="predicted"/>
<dbReference type="SUPFAM" id="SSF88874">
    <property type="entry name" value="Receptor-binding domain of short tail fibre protein gp12"/>
    <property type="match status" value="1"/>
</dbReference>
<protein>
    <submittedName>
        <fullName evidence="2">Tail fiber</fullName>
    </submittedName>
</protein>
<name>A0A4P8MVX0_9CAUD</name>
<evidence type="ECO:0000313" key="2">
    <source>
        <dbReference type="EMBL" id="QCQ58241.1"/>
    </source>
</evidence>
<feature type="domain" description="Baseplate structural protein Gp10 C-terminal" evidence="1">
    <location>
        <begin position="82"/>
        <end position="218"/>
    </location>
</feature>
<dbReference type="InterPro" id="IPR053827">
    <property type="entry name" value="Gp10_C"/>
</dbReference>
<evidence type="ECO:0000313" key="3">
    <source>
        <dbReference type="Proteomes" id="UP000302738"/>
    </source>
</evidence>
<dbReference type="Pfam" id="PF21939">
    <property type="entry name" value="Gp10_C"/>
    <property type="match status" value="1"/>
</dbReference>